<reference evidence="1" key="1">
    <citation type="submission" date="2018-05" db="EMBL/GenBank/DDBJ databases">
        <authorList>
            <person name="Lanie J.A."/>
            <person name="Ng W.-L."/>
            <person name="Kazmierczak K.M."/>
            <person name="Andrzejewski T.M."/>
            <person name="Davidsen T.M."/>
            <person name="Wayne K.J."/>
            <person name="Tettelin H."/>
            <person name="Glass J.I."/>
            <person name="Rusch D."/>
            <person name="Podicherti R."/>
            <person name="Tsui H.-C.T."/>
            <person name="Winkler M.E."/>
        </authorList>
    </citation>
    <scope>NUCLEOTIDE SEQUENCE</scope>
</reference>
<proteinExistence type="predicted"/>
<sequence length="34" mass="3417">MYQLGPAIFSGDIAKINSPPLGGPPSLLSFAAVS</sequence>
<name>A0A383A264_9ZZZZ</name>
<gene>
    <name evidence="1" type="ORF">METZ01_LOCUS454781</name>
</gene>
<organism evidence="1">
    <name type="scientific">marine metagenome</name>
    <dbReference type="NCBI Taxonomy" id="408172"/>
    <lineage>
        <taxon>unclassified sequences</taxon>
        <taxon>metagenomes</taxon>
        <taxon>ecological metagenomes</taxon>
    </lineage>
</organism>
<accession>A0A383A264</accession>
<dbReference type="AlphaFoldDB" id="A0A383A264"/>
<evidence type="ECO:0000313" key="1">
    <source>
        <dbReference type="EMBL" id="SVE01927.1"/>
    </source>
</evidence>
<protein>
    <submittedName>
        <fullName evidence="1">Uncharacterized protein</fullName>
    </submittedName>
</protein>
<dbReference type="EMBL" id="UINC01188619">
    <property type="protein sequence ID" value="SVE01927.1"/>
    <property type="molecule type" value="Genomic_DNA"/>
</dbReference>